<dbReference type="SUPFAM" id="SSF56762">
    <property type="entry name" value="HydB/Nqo4-like"/>
    <property type="match status" value="1"/>
</dbReference>
<feature type="binding site" evidence="2">
    <location>
        <position position="62"/>
    </location>
    <ligand>
        <name>Mg(2+)</name>
        <dbReference type="ChEBI" id="CHEBI:18420"/>
    </ligand>
</feature>
<evidence type="ECO:0000313" key="3">
    <source>
        <dbReference type="EMBL" id="GFO69207.1"/>
    </source>
</evidence>
<accession>A0A6V8NBN6</accession>
<keyword evidence="4" id="KW-1185">Reference proteome</keyword>
<reference evidence="4" key="1">
    <citation type="submission" date="2020-06" db="EMBL/GenBank/DDBJ databases">
        <title>Draft genomic sequecing of Geomonas sp. Red745.</title>
        <authorList>
            <person name="Itoh H."/>
            <person name="Xu Z.X."/>
            <person name="Ushijima N."/>
            <person name="Masuda Y."/>
            <person name="Shiratori Y."/>
            <person name="Senoo K."/>
        </authorList>
    </citation>
    <scope>NUCLEOTIDE SEQUENCE [LARGE SCALE GENOMIC DNA]</scope>
    <source>
        <strain evidence="4">Red745</strain>
    </source>
</reference>
<dbReference type="InterPro" id="IPR029014">
    <property type="entry name" value="NiFe-Hase_large"/>
</dbReference>
<proteinExistence type="predicted"/>
<keyword evidence="2" id="KW-0479">Metal-binding</keyword>
<protein>
    <submittedName>
        <fullName evidence="3">Hydrogenase/sulfur reductase subunit alpha</fullName>
    </submittedName>
</protein>
<feature type="binding site" evidence="2">
    <location>
        <position position="43"/>
    </location>
    <ligand>
        <name>Mg(2+)</name>
        <dbReference type="ChEBI" id="CHEBI:18420"/>
    </ligand>
</feature>
<organism evidence="3 4">
    <name type="scientific">Geomonas limicola</name>
    <dbReference type="NCBI Taxonomy" id="2740186"/>
    <lineage>
        <taxon>Bacteria</taxon>
        <taxon>Pseudomonadati</taxon>
        <taxon>Thermodesulfobacteriota</taxon>
        <taxon>Desulfuromonadia</taxon>
        <taxon>Geobacterales</taxon>
        <taxon>Geobacteraceae</taxon>
        <taxon>Geomonas</taxon>
    </lineage>
</organism>
<dbReference type="RefSeq" id="WP_183361778.1">
    <property type="nucleotide sequence ID" value="NZ_BLXZ01000005.1"/>
</dbReference>
<dbReference type="GO" id="GO:0016151">
    <property type="term" value="F:nickel cation binding"/>
    <property type="evidence" value="ECO:0007669"/>
    <property type="project" value="InterPro"/>
</dbReference>
<dbReference type="InterPro" id="IPR018194">
    <property type="entry name" value="Ni-dep_hyd_lsu_Ni_BS"/>
</dbReference>
<evidence type="ECO:0000256" key="1">
    <source>
        <dbReference type="ARBA" id="ARBA00023002"/>
    </source>
</evidence>
<dbReference type="InterPro" id="IPR001501">
    <property type="entry name" value="Ni-dep_hyd_lsu"/>
</dbReference>
<dbReference type="EMBL" id="BLXZ01000005">
    <property type="protein sequence ID" value="GFO69207.1"/>
    <property type="molecule type" value="Genomic_DNA"/>
</dbReference>
<keyword evidence="2" id="KW-0460">Magnesium</keyword>
<comment type="cofactor">
    <cofactor evidence="2">
        <name>Fe cation</name>
        <dbReference type="ChEBI" id="CHEBI:24875"/>
    </cofactor>
</comment>
<keyword evidence="1" id="KW-0560">Oxidoreductase</keyword>
<keyword evidence="2" id="KW-0533">Nickel</keyword>
<dbReference type="AlphaFoldDB" id="A0A6V8NBN6"/>
<evidence type="ECO:0000256" key="2">
    <source>
        <dbReference type="PIRSR" id="PIRSR601501-1"/>
    </source>
</evidence>
<comment type="caution">
    <text evidence="3">The sequence shown here is derived from an EMBL/GenBank/DDBJ whole genome shotgun (WGS) entry which is preliminary data.</text>
</comment>
<feature type="binding site" evidence="2">
    <location>
        <position position="419"/>
    </location>
    <ligand>
        <name>Mg(2+)</name>
        <dbReference type="ChEBI" id="CHEBI:18420"/>
    </ligand>
</feature>
<dbReference type="Pfam" id="PF00374">
    <property type="entry name" value="NiFeSe_Hases"/>
    <property type="match status" value="2"/>
</dbReference>
<feature type="binding site" evidence="2">
    <location>
        <position position="413"/>
    </location>
    <ligand>
        <name>Ni(2+)</name>
        <dbReference type="ChEBI" id="CHEBI:49786"/>
    </ligand>
</feature>
<dbReference type="PROSITE" id="PS00508">
    <property type="entry name" value="NI_HGENASE_L_2"/>
    <property type="match status" value="1"/>
</dbReference>
<keyword evidence="2" id="KW-0408">Iron</keyword>
<dbReference type="PANTHER" id="PTHR43600:SF4">
    <property type="entry name" value="CYTOSOLIC NIFE-HYDROGENASE, ALPHA SUBUNIT"/>
    <property type="match status" value="1"/>
</dbReference>
<feature type="binding site" evidence="2">
    <location>
        <position position="416"/>
    </location>
    <ligand>
        <name>Fe cation</name>
        <dbReference type="ChEBI" id="CHEBI:24875"/>
    </ligand>
</feature>
<gene>
    <name evidence="3" type="ORF">GMLC_27860</name>
</gene>
<dbReference type="PANTHER" id="PTHR43600">
    <property type="entry name" value="COENZYME F420 HYDROGENASE, SUBUNIT ALPHA"/>
    <property type="match status" value="1"/>
</dbReference>
<sequence length="423" mass="45630">MGSVVEVNPLSRVEGHGSVKVYLEGGRAERVELCLTESPRLFEALLRGRSYAEVPEIVCRICSLCSTVHKVAALRAVEDAFKLTVSRTTQLTRELILHGGQLQSHALHLYCLLLPDLLEVKGVADLAREAPDLLKTGLKLKQVGNLIQEELGGRLIHPVNITLGGLGRRTSRDTLQRLADGIEEILPSCLQALQLFRRSLPFPPLPTPHYLALATAPHSFTGEEFQLDALPGMPVSRYREVVSEWTVPHSHAKSARVAGMVPTVGALARLNLSQAALPGEEPLREALVEVQGQDIRANALAQAIELCRSALAARLLVEELLEHDPADTGRPPHLTPAAGSGTAAYEAPRGVLIHSYSFDASGSCTAADVITPTSLNHLALEENLWALAQALDGSEPALLTGSLERLVRCFDPCISCAVHLVQL</sequence>
<feature type="binding site" evidence="2">
    <location>
        <position position="369"/>
    </location>
    <ligand>
        <name>Mg(2+)</name>
        <dbReference type="ChEBI" id="CHEBI:18420"/>
    </ligand>
</feature>
<dbReference type="Proteomes" id="UP000587586">
    <property type="component" value="Unassembled WGS sequence"/>
</dbReference>
<feature type="binding site" evidence="2">
    <location>
        <position position="65"/>
    </location>
    <ligand>
        <name>Ni(2+)</name>
        <dbReference type="ChEBI" id="CHEBI:49786"/>
    </ligand>
</feature>
<comment type="cofactor">
    <cofactor evidence="2">
        <name>Ni(2+)</name>
        <dbReference type="ChEBI" id="CHEBI:49786"/>
    </cofactor>
</comment>
<name>A0A6V8NBN6_9BACT</name>
<feature type="binding site" evidence="2">
    <location>
        <position position="65"/>
    </location>
    <ligand>
        <name>Fe cation</name>
        <dbReference type="ChEBI" id="CHEBI:24875"/>
    </ligand>
</feature>
<dbReference type="Gene3D" id="1.10.645.10">
    <property type="entry name" value="Cytochrome-c3 Hydrogenase, chain B"/>
    <property type="match status" value="1"/>
</dbReference>
<evidence type="ECO:0000313" key="4">
    <source>
        <dbReference type="Proteomes" id="UP000587586"/>
    </source>
</evidence>
<dbReference type="GO" id="GO:0008901">
    <property type="term" value="F:ferredoxin hydrogenase activity"/>
    <property type="evidence" value="ECO:0007669"/>
    <property type="project" value="InterPro"/>
</dbReference>